<feature type="non-terminal residue" evidence="1">
    <location>
        <position position="103"/>
    </location>
</feature>
<comment type="caution">
    <text evidence="1">The sequence shown here is derived from an EMBL/GenBank/DDBJ whole genome shotgun (WGS) entry which is preliminary data.</text>
</comment>
<dbReference type="AlphaFoldDB" id="A0AA38FZS0"/>
<name>A0AA38FZS0_TAXCH</name>
<sequence>VLQIDIIPNSRQLAHRREHYSLHRERINALQRARYRLWKQRGKIAMQIGRNTPFLPFSLDQPSASAFSIGISLTSISASDSNTPFFNTSIQQFHASSSSISLS</sequence>
<dbReference type="EMBL" id="JAHRHJ020000005">
    <property type="protein sequence ID" value="KAH9313802.1"/>
    <property type="molecule type" value="Genomic_DNA"/>
</dbReference>
<accession>A0AA38FZS0</accession>
<organism evidence="1 2">
    <name type="scientific">Taxus chinensis</name>
    <name type="common">Chinese yew</name>
    <name type="synonym">Taxus wallichiana var. chinensis</name>
    <dbReference type="NCBI Taxonomy" id="29808"/>
    <lineage>
        <taxon>Eukaryota</taxon>
        <taxon>Viridiplantae</taxon>
        <taxon>Streptophyta</taxon>
        <taxon>Embryophyta</taxon>
        <taxon>Tracheophyta</taxon>
        <taxon>Spermatophyta</taxon>
        <taxon>Pinopsida</taxon>
        <taxon>Pinidae</taxon>
        <taxon>Conifers II</taxon>
        <taxon>Cupressales</taxon>
        <taxon>Taxaceae</taxon>
        <taxon>Taxus</taxon>
    </lineage>
</organism>
<feature type="non-terminal residue" evidence="1">
    <location>
        <position position="1"/>
    </location>
</feature>
<gene>
    <name evidence="1" type="ORF">KI387_022429</name>
</gene>
<reference evidence="1 2" key="1">
    <citation type="journal article" date="2021" name="Nat. Plants">
        <title>The Taxus genome provides insights into paclitaxel biosynthesis.</title>
        <authorList>
            <person name="Xiong X."/>
            <person name="Gou J."/>
            <person name="Liao Q."/>
            <person name="Li Y."/>
            <person name="Zhou Q."/>
            <person name="Bi G."/>
            <person name="Li C."/>
            <person name="Du R."/>
            <person name="Wang X."/>
            <person name="Sun T."/>
            <person name="Guo L."/>
            <person name="Liang H."/>
            <person name="Lu P."/>
            <person name="Wu Y."/>
            <person name="Zhang Z."/>
            <person name="Ro D.K."/>
            <person name="Shang Y."/>
            <person name="Huang S."/>
            <person name="Yan J."/>
        </authorList>
    </citation>
    <scope>NUCLEOTIDE SEQUENCE [LARGE SCALE GENOMIC DNA]</scope>
    <source>
        <strain evidence="1">Ta-2019</strain>
    </source>
</reference>
<keyword evidence="2" id="KW-1185">Reference proteome</keyword>
<evidence type="ECO:0000313" key="2">
    <source>
        <dbReference type="Proteomes" id="UP000824469"/>
    </source>
</evidence>
<proteinExistence type="predicted"/>
<dbReference type="Proteomes" id="UP000824469">
    <property type="component" value="Unassembled WGS sequence"/>
</dbReference>
<protein>
    <submittedName>
        <fullName evidence="1">Uncharacterized protein</fullName>
    </submittedName>
</protein>
<evidence type="ECO:0000313" key="1">
    <source>
        <dbReference type="EMBL" id="KAH9313802.1"/>
    </source>
</evidence>